<feature type="compositionally biased region" description="Polar residues" evidence="2">
    <location>
        <begin position="181"/>
        <end position="190"/>
    </location>
</feature>
<evidence type="ECO:0000256" key="1">
    <source>
        <dbReference type="PROSITE-ProRule" id="PRU00723"/>
    </source>
</evidence>
<dbReference type="GO" id="GO:0008270">
    <property type="term" value="F:zinc ion binding"/>
    <property type="evidence" value="ECO:0007669"/>
    <property type="project" value="UniProtKB-KW"/>
</dbReference>
<dbReference type="STRING" id="139420.A0A371D8N3"/>
<name>A0A371D8N3_9APHY</name>
<dbReference type="PROSITE" id="PS50103">
    <property type="entry name" value="ZF_C3H1"/>
    <property type="match status" value="1"/>
</dbReference>
<protein>
    <recommendedName>
        <fullName evidence="3">C3H1-type domain-containing protein</fullName>
    </recommendedName>
</protein>
<evidence type="ECO:0000313" key="4">
    <source>
        <dbReference type="EMBL" id="RDX48891.1"/>
    </source>
</evidence>
<dbReference type="AlphaFoldDB" id="A0A371D8N3"/>
<feature type="region of interest" description="Disordered" evidence="2">
    <location>
        <begin position="178"/>
        <end position="201"/>
    </location>
</feature>
<accession>A0A371D8N3</accession>
<feature type="domain" description="C3H1-type" evidence="3">
    <location>
        <begin position="198"/>
        <end position="226"/>
    </location>
</feature>
<evidence type="ECO:0000313" key="5">
    <source>
        <dbReference type="Proteomes" id="UP000256964"/>
    </source>
</evidence>
<evidence type="ECO:0000259" key="3">
    <source>
        <dbReference type="PROSITE" id="PS50103"/>
    </source>
</evidence>
<dbReference type="Proteomes" id="UP000256964">
    <property type="component" value="Unassembled WGS sequence"/>
</dbReference>
<keyword evidence="1" id="KW-0863">Zinc-finger</keyword>
<keyword evidence="1" id="KW-0479">Metal-binding</keyword>
<sequence>LRKTIRFLRAYAIDVRTAKNDLLNSASAPEFPDSEWSNVLRGRAIDLDRVFSGQYSLGRDEKRVEKLGSVEISHKSMVPSKSVGNSGDWTIAWQRAVEAMSYAFPHRRPELEAYGRHILGMFGALSPTLQQRVIDYDRAVRRRVAAKRDIMLTDIDHYADLKTQFIDSGGANVLGEETKVNKSSGSTSGAATRLGGSRRQEDPCRRWNNNACPSQASKCRYRHICLSC</sequence>
<dbReference type="InterPro" id="IPR000571">
    <property type="entry name" value="Znf_CCCH"/>
</dbReference>
<dbReference type="EMBL" id="KZ857409">
    <property type="protein sequence ID" value="RDX48891.1"/>
    <property type="molecule type" value="Genomic_DNA"/>
</dbReference>
<gene>
    <name evidence="4" type="ORF">OH76DRAFT_1333115</name>
</gene>
<keyword evidence="1" id="KW-0862">Zinc</keyword>
<reference evidence="4 5" key="1">
    <citation type="journal article" date="2018" name="Biotechnol. Biofuels">
        <title>Integrative visual omics of the white-rot fungus Polyporus brumalis exposes the biotechnological potential of its oxidative enzymes for delignifying raw plant biomass.</title>
        <authorList>
            <person name="Miyauchi S."/>
            <person name="Rancon A."/>
            <person name="Drula E."/>
            <person name="Hage H."/>
            <person name="Chaduli D."/>
            <person name="Favel A."/>
            <person name="Grisel S."/>
            <person name="Henrissat B."/>
            <person name="Herpoel-Gimbert I."/>
            <person name="Ruiz-Duenas F.J."/>
            <person name="Chevret D."/>
            <person name="Hainaut M."/>
            <person name="Lin J."/>
            <person name="Wang M."/>
            <person name="Pangilinan J."/>
            <person name="Lipzen A."/>
            <person name="Lesage-Meessen L."/>
            <person name="Navarro D."/>
            <person name="Riley R."/>
            <person name="Grigoriev I.V."/>
            <person name="Zhou S."/>
            <person name="Raouche S."/>
            <person name="Rosso M.N."/>
        </authorList>
    </citation>
    <scope>NUCLEOTIDE SEQUENCE [LARGE SCALE GENOMIC DNA]</scope>
    <source>
        <strain evidence="4 5">BRFM 1820</strain>
    </source>
</reference>
<organism evidence="4 5">
    <name type="scientific">Lentinus brumalis</name>
    <dbReference type="NCBI Taxonomy" id="2498619"/>
    <lineage>
        <taxon>Eukaryota</taxon>
        <taxon>Fungi</taxon>
        <taxon>Dikarya</taxon>
        <taxon>Basidiomycota</taxon>
        <taxon>Agaricomycotina</taxon>
        <taxon>Agaricomycetes</taxon>
        <taxon>Polyporales</taxon>
        <taxon>Polyporaceae</taxon>
        <taxon>Lentinus</taxon>
    </lineage>
</organism>
<feature type="zinc finger region" description="C3H1-type" evidence="1">
    <location>
        <begin position="198"/>
        <end position="226"/>
    </location>
</feature>
<feature type="non-terminal residue" evidence="4">
    <location>
        <position position="1"/>
    </location>
</feature>
<feature type="non-terminal residue" evidence="4">
    <location>
        <position position="228"/>
    </location>
</feature>
<dbReference type="OrthoDB" id="2655894at2759"/>
<keyword evidence="5" id="KW-1185">Reference proteome</keyword>
<evidence type="ECO:0000256" key="2">
    <source>
        <dbReference type="SAM" id="MobiDB-lite"/>
    </source>
</evidence>
<proteinExistence type="predicted"/>